<dbReference type="GO" id="GO:0005737">
    <property type="term" value="C:cytoplasm"/>
    <property type="evidence" value="ECO:0007669"/>
    <property type="project" value="UniProtKB-SubCell"/>
</dbReference>
<dbReference type="CDD" id="cd06445">
    <property type="entry name" value="ATase"/>
    <property type="match status" value="1"/>
</dbReference>
<dbReference type="Pfam" id="PF01035">
    <property type="entry name" value="DNA_binding_1"/>
    <property type="match status" value="1"/>
</dbReference>
<proteinExistence type="inferred from homology"/>
<comment type="similarity">
    <text evidence="2 9">Belongs to the MGMT family.</text>
</comment>
<evidence type="ECO:0000313" key="12">
    <source>
        <dbReference type="Proteomes" id="UP000244908"/>
    </source>
</evidence>
<dbReference type="InterPro" id="IPR036388">
    <property type="entry name" value="WH-like_DNA-bd_sf"/>
</dbReference>
<keyword evidence="12" id="KW-1185">Reference proteome</keyword>
<evidence type="ECO:0000256" key="8">
    <source>
        <dbReference type="ARBA" id="ARBA00049348"/>
    </source>
</evidence>
<evidence type="ECO:0000256" key="4">
    <source>
        <dbReference type="ARBA" id="ARBA00022603"/>
    </source>
</evidence>
<evidence type="ECO:0000256" key="9">
    <source>
        <dbReference type="HAMAP-Rule" id="MF_00772"/>
    </source>
</evidence>
<keyword evidence="6 9" id="KW-0227">DNA damage</keyword>
<dbReference type="EC" id="2.1.1.63" evidence="9"/>
<dbReference type="InterPro" id="IPR023546">
    <property type="entry name" value="MGMT"/>
</dbReference>
<comment type="subcellular location">
    <subcellularLocation>
        <location evidence="9">Cytoplasm</location>
    </subcellularLocation>
</comment>
<evidence type="ECO:0000259" key="10">
    <source>
        <dbReference type="Pfam" id="PF01035"/>
    </source>
</evidence>
<protein>
    <recommendedName>
        <fullName evidence="9">Methylated-DNA--protein-cysteine methyltransferase</fullName>
        <ecNumber evidence="9">2.1.1.63</ecNumber>
    </recommendedName>
    <alternativeName>
        <fullName evidence="9">6-O-methylguanine-DNA methyltransferase</fullName>
        <shortName evidence="9">MGMT</shortName>
    </alternativeName>
    <alternativeName>
        <fullName evidence="9">O-6-methylguanine-DNA-alkyltransferase</fullName>
    </alternativeName>
</protein>
<dbReference type="AlphaFoldDB" id="A0A2Y9U2N3"/>
<dbReference type="Gene3D" id="1.10.10.10">
    <property type="entry name" value="Winged helix-like DNA-binding domain superfamily/Winged helix DNA-binding domain"/>
    <property type="match status" value="1"/>
</dbReference>
<name>A0A2Y9U2N3_9GAMM</name>
<evidence type="ECO:0000313" key="11">
    <source>
        <dbReference type="EMBL" id="AWH90131.1"/>
    </source>
</evidence>
<keyword evidence="4 9" id="KW-0489">Methyltransferase</keyword>
<dbReference type="GO" id="GO:0006307">
    <property type="term" value="P:DNA alkylation repair"/>
    <property type="evidence" value="ECO:0007669"/>
    <property type="project" value="UniProtKB-UniRule"/>
</dbReference>
<keyword evidence="3 9" id="KW-0963">Cytoplasm</keyword>
<evidence type="ECO:0000256" key="7">
    <source>
        <dbReference type="ARBA" id="ARBA00023204"/>
    </source>
</evidence>
<keyword evidence="7 9" id="KW-0234">DNA repair</keyword>
<organism evidence="11 12">
    <name type="scientific">Limnobaculum parvum</name>
    <dbReference type="NCBI Taxonomy" id="2172103"/>
    <lineage>
        <taxon>Bacteria</taxon>
        <taxon>Pseudomonadati</taxon>
        <taxon>Pseudomonadota</taxon>
        <taxon>Gammaproteobacteria</taxon>
        <taxon>Enterobacterales</taxon>
        <taxon>Budviciaceae</taxon>
        <taxon>Limnobaculum</taxon>
    </lineage>
</organism>
<comment type="miscellaneous">
    <text evidence="9">This enzyme catalyzes only one turnover and therefore is not strictly catalytic. According to one definition, an enzyme is a biocatalyst that acts repeatedly and over many reaction cycles.</text>
</comment>
<sequence>MSKSLINATAIGIFDSQFGSLSAWLDESDKLIRLSFHIQQDLEYAKRLEVIRDDTKVEFVAQQIYEYQRGIRVDFDLPISLYGTPFQIKVWNELRKIPFGETISYQTLATRVGNPKASRAVGGANGNNPISLIIPCHRVIGADGSLTGYEGGIPIKEKLLAFEKRCHANA</sequence>
<dbReference type="KEGG" id="lpv:HYN51_14995"/>
<comment type="catalytic activity">
    <reaction evidence="8 9">
        <text>a 6-O-methyl-2'-deoxyguanosine in DNA + L-cysteinyl-[protein] = S-methyl-L-cysteinyl-[protein] + a 2'-deoxyguanosine in DNA</text>
        <dbReference type="Rhea" id="RHEA:24000"/>
        <dbReference type="Rhea" id="RHEA-COMP:10131"/>
        <dbReference type="Rhea" id="RHEA-COMP:10132"/>
        <dbReference type="Rhea" id="RHEA-COMP:11367"/>
        <dbReference type="Rhea" id="RHEA-COMP:11368"/>
        <dbReference type="ChEBI" id="CHEBI:29950"/>
        <dbReference type="ChEBI" id="CHEBI:82612"/>
        <dbReference type="ChEBI" id="CHEBI:85445"/>
        <dbReference type="ChEBI" id="CHEBI:85448"/>
        <dbReference type="EC" id="2.1.1.63"/>
    </reaction>
</comment>
<feature type="active site" description="Nucleophile; methyl group acceptor" evidence="9">
    <location>
        <position position="136"/>
    </location>
</feature>
<dbReference type="InterPro" id="IPR036217">
    <property type="entry name" value="MethylDNA_cys_MeTrfase_DNAb"/>
</dbReference>
<evidence type="ECO:0000256" key="6">
    <source>
        <dbReference type="ARBA" id="ARBA00022763"/>
    </source>
</evidence>
<dbReference type="PANTHER" id="PTHR10815">
    <property type="entry name" value="METHYLATED-DNA--PROTEIN-CYSTEINE METHYLTRANSFERASE"/>
    <property type="match status" value="1"/>
</dbReference>
<dbReference type="PROSITE" id="PS00374">
    <property type="entry name" value="MGMT"/>
    <property type="match status" value="1"/>
</dbReference>
<dbReference type="NCBIfam" id="TIGR00589">
    <property type="entry name" value="ogt"/>
    <property type="match status" value="1"/>
</dbReference>
<keyword evidence="5 9" id="KW-0808">Transferase</keyword>
<comment type="function">
    <text evidence="9">Involved in the cellular defense against the biological effects of O6-methylguanine (O6-MeG) and O4-methylthymine (O4-MeT) in DNA. Repairs the methylated nucleobase in DNA by stoichiometrically transferring the methyl group to a cysteine residue in the enzyme. This is a suicide reaction: the enzyme is irreversibly inactivated.</text>
</comment>
<evidence type="ECO:0000256" key="5">
    <source>
        <dbReference type="ARBA" id="ARBA00022679"/>
    </source>
</evidence>
<dbReference type="GO" id="GO:0003908">
    <property type="term" value="F:methylated-DNA-[protein]-cysteine S-methyltransferase activity"/>
    <property type="evidence" value="ECO:0007669"/>
    <property type="project" value="UniProtKB-UniRule"/>
</dbReference>
<dbReference type="HAMAP" id="MF_00772">
    <property type="entry name" value="OGT"/>
    <property type="match status" value="1"/>
</dbReference>
<dbReference type="InterPro" id="IPR014048">
    <property type="entry name" value="MethylDNA_cys_MeTrfase_DNA-bd"/>
</dbReference>
<dbReference type="EMBL" id="CP029185">
    <property type="protein sequence ID" value="AWH90131.1"/>
    <property type="molecule type" value="Genomic_DNA"/>
</dbReference>
<evidence type="ECO:0000256" key="2">
    <source>
        <dbReference type="ARBA" id="ARBA00008711"/>
    </source>
</evidence>
<dbReference type="PANTHER" id="PTHR10815:SF5">
    <property type="entry name" value="METHYLATED-DNA--PROTEIN-CYSTEINE METHYLTRANSFERASE"/>
    <property type="match status" value="1"/>
</dbReference>
<feature type="domain" description="Methylated-DNA-[protein]-cysteine S-methyltransferase DNA binding" evidence="10">
    <location>
        <begin position="85"/>
        <end position="164"/>
    </location>
</feature>
<evidence type="ECO:0000256" key="3">
    <source>
        <dbReference type="ARBA" id="ARBA00022490"/>
    </source>
</evidence>
<dbReference type="OrthoDB" id="9802228at2"/>
<dbReference type="SUPFAM" id="SSF46767">
    <property type="entry name" value="Methylated DNA-protein cysteine methyltransferase, C-terminal domain"/>
    <property type="match status" value="1"/>
</dbReference>
<accession>A0A2Y9U2N3</accession>
<comment type="catalytic activity">
    <reaction evidence="1 9">
        <text>a 4-O-methyl-thymidine in DNA + L-cysteinyl-[protein] = a thymidine in DNA + S-methyl-L-cysteinyl-[protein]</text>
        <dbReference type="Rhea" id="RHEA:53428"/>
        <dbReference type="Rhea" id="RHEA-COMP:10131"/>
        <dbReference type="Rhea" id="RHEA-COMP:10132"/>
        <dbReference type="Rhea" id="RHEA-COMP:13555"/>
        <dbReference type="Rhea" id="RHEA-COMP:13556"/>
        <dbReference type="ChEBI" id="CHEBI:29950"/>
        <dbReference type="ChEBI" id="CHEBI:82612"/>
        <dbReference type="ChEBI" id="CHEBI:137386"/>
        <dbReference type="ChEBI" id="CHEBI:137387"/>
        <dbReference type="EC" id="2.1.1.63"/>
    </reaction>
</comment>
<dbReference type="GO" id="GO:0032259">
    <property type="term" value="P:methylation"/>
    <property type="evidence" value="ECO:0007669"/>
    <property type="project" value="UniProtKB-KW"/>
</dbReference>
<dbReference type="InterPro" id="IPR001497">
    <property type="entry name" value="MethylDNA_cys_MeTrfase_AS"/>
</dbReference>
<evidence type="ECO:0000256" key="1">
    <source>
        <dbReference type="ARBA" id="ARBA00001286"/>
    </source>
</evidence>
<dbReference type="Proteomes" id="UP000244908">
    <property type="component" value="Chromosome"/>
</dbReference>
<gene>
    <name evidence="11" type="ORF">HYN51_14995</name>
</gene>
<dbReference type="FunFam" id="1.10.10.10:FF:000214">
    <property type="entry name" value="Methylated-DNA--protein-cysteine methyltransferase"/>
    <property type="match status" value="1"/>
</dbReference>
<reference evidence="11 12" key="1">
    <citation type="journal article" date="2019" name="Int. J. Syst. Evol. Microbiol.">
        <title>Limnobaculum parvum gen. nov., sp. nov., isolated from a freshwater lake.</title>
        <authorList>
            <person name="Baek C."/>
            <person name="Shin S.K."/>
            <person name="Yi H."/>
        </authorList>
    </citation>
    <scope>NUCLEOTIDE SEQUENCE [LARGE SCALE GENOMIC DNA]</scope>
    <source>
        <strain evidence="11 12">HYN0051</strain>
    </source>
</reference>